<dbReference type="Proteomes" id="UP000005259">
    <property type="component" value="Chromosome"/>
</dbReference>
<feature type="transmembrane region" description="Helical" evidence="3">
    <location>
        <begin position="729"/>
        <end position="754"/>
    </location>
</feature>
<evidence type="ECO:0000256" key="1">
    <source>
        <dbReference type="SAM" id="Coils"/>
    </source>
</evidence>
<dbReference type="EMBL" id="CP003752">
    <property type="protein sequence ID" value="AFQ18194.1"/>
    <property type="molecule type" value="Genomic_DNA"/>
</dbReference>
<evidence type="ECO:0000313" key="5">
    <source>
        <dbReference type="EMBL" id="AFQ18194.1"/>
    </source>
</evidence>
<dbReference type="InterPro" id="IPR016024">
    <property type="entry name" value="ARM-type_fold"/>
</dbReference>
<keyword evidence="1" id="KW-0175">Coiled coil</keyword>
<feature type="transmembrane region" description="Helical" evidence="3">
    <location>
        <begin position="760"/>
        <end position="782"/>
    </location>
</feature>
<feature type="coiled-coil region" evidence="1">
    <location>
        <begin position="54"/>
        <end position="81"/>
    </location>
</feature>
<dbReference type="KEGG" id="bti:BTG_23910"/>
<evidence type="ECO:0000259" key="4">
    <source>
        <dbReference type="Pfam" id="PF10145"/>
    </source>
</evidence>
<keyword evidence="3" id="KW-0472">Membrane</keyword>
<keyword evidence="3" id="KW-1133">Transmembrane helix</keyword>
<dbReference type="Gene3D" id="1.20.120.20">
    <property type="entry name" value="Apolipoprotein"/>
    <property type="match status" value="1"/>
</dbReference>
<evidence type="ECO:0000256" key="2">
    <source>
        <dbReference type="SAM" id="MobiDB-lite"/>
    </source>
</evidence>
<accession>A0A9W3NZN8</accession>
<dbReference type="InterPro" id="IPR010090">
    <property type="entry name" value="Phage_tape_meas"/>
</dbReference>
<feature type="coiled-coil region" evidence="1">
    <location>
        <begin position="327"/>
        <end position="354"/>
    </location>
</feature>
<protein>
    <submittedName>
        <fullName evidence="5">Phage protein</fullName>
    </submittedName>
</protein>
<gene>
    <name evidence="5" type="ORF">BTG_23910</name>
</gene>
<dbReference type="PANTHER" id="PTHR47372:SF11">
    <property type="entry name" value="RE19971P"/>
    <property type="match status" value="1"/>
</dbReference>
<keyword evidence="3" id="KW-0812">Transmembrane</keyword>
<dbReference type="SUPFAM" id="SSF48371">
    <property type="entry name" value="ARM repeat"/>
    <property type="match status" value="1"/>
</dbReference>
<name>A0A9W3NZN8_BACTU</name>
<evidence type="ECO:0000256" key="3">
    <source>
        <dbReference type="SAM" id="Phobius"/>
    </source>
</evidence>
<evidence type="ECO:0000313" key="6">
    <source>
        <dbReference type="Proteomes" id="UP000005259"/>
    </source>
</evidence>
<sequence length="1293" mass="143591">MPGNSKERNVVLNFKMDGQVQYANTLKQINMVMNNAAKEYKNHIAAMGQDATMTDKLLAEKKKLEIQMEAAKKRTAMLRSEYQAMSKDTSTTAEQLNKMYGKLLDAERAETSLDNAMKRVNEGLSEQAIEAREARGKLVDLQENAKKLEVEQKQLASAFKLQTAELGRSASESDKLELAQKQLRQQMDMTEKVVQNLEQQLSAAKSAYGENSTEVKQLETSLNQAKTTLKQFENSLKTTNEGLSQQATESRKAKGDLDSLQQSEKGLEAEQKRLTSAFKLQNAELGANASEADKLGLAQRQLSQQTEMTGRVVDNLERQLSATKKVYGENSKEVQQLETKLNQAKTTLKQFENSLHSVGQSGDQAAAGMEQLGKKLDLHNMMEATQMLQGMSEKLIELGKATVGIAIDFDKSQRKIQASLGLSAKGAENLQKIAVETWKKGFGENLEEVDQALIQVYQNMRDVPHGELQTVSEDILTIASLFDVDVREATRGAGQVMTQFGLGSKETFDLLAYGMQEGLNYSDEMFDNLAEYSPTFKEMQFSAQDMFGMLIAGTQNGSYNLDRLNDGMLEFNNQLLYGGKDIGEAFGELSEKSQGLFKDFKNGKASASDVFKSVITDLQGMDDQVKRNTIGQTLMRTLWEGQGKEAILSMGDVKNAIGDVNGRMDEMKKLQEESLGQKFQSTLRETQTALEPLGKQLADLAADILPKAAKGISDFAEWFSKLPEPIRNFVAIGAGLTITITAIGAAIGVLSLAVGALNLALGPVILGIIGLSAVIAGVIWAVKNWGEITDWLSKKWSEFKDWFGELWDSIVQICEDAWSSTVDYFSGAWSDFLNMANEFFEPVGQFFADLWTGISDTASEIWTGITDYFSESWSSFIELADSILSPLGEFFSELWTGIVETASELWSTLTQAWQETWNTMLTVLDPIISLISTVLEAGWLLIQAGAQIAWAAISQYIIQPIQEAYDWVSTQIGELVTWLSTQWEIAKAAAQVAWGLFKQYITQPVQEAWDWVKEKFGDLVSWLNSQWETVKSYTSAAWNLVKQYVIQPVQELWNATKEKLNDLANWILGNWAKIQSYTLTAWNLVYKYIIDPVISAYNSAKEKFNDMYNTAREKFDSVKNAAQEKFDAAKRFIVDPIKDAVDKVKGFIDKIKGFFSDLKLKIPKPEMPKMPHFSLETSTKNILGKDITYPSGIGVQWRAKGGIFTRPTIFGMSNGQLQGAGEAGNEAVLPLNKKTLGAIGEGIAATMSTEPTVINIYNPSVRDDRDIDRMVGKIDDALAQKGRNSKIGIGRTT</sequence>
<feature type="region of interest" description="Disordered" evidence="2">
    <location>
        <begin position="240"/>
        <end position="260"/>
    </location>
</feature>
<organism evidence="5 6">
    <name type="scientific">Bacillus thuringiensis HD-771</name>
    <dbReference type="NCBI Taxonomy" id="1218175"/>
    <lineage>
        <taxon>Bacteria</taxon>
        <taxon>Bacillati</taxon>
        <taxon>Bacillota</taxon>
        <taxon>Bacilli</taxon>
        <taxon>Bacillales</taxon>
        <taxon>Bacillaceae</taxon>
        <taxon>Bacillus</taxon>
        <taxon>Bacillus cereus group</taxon>
    </lineage>
</organism>
<reference evidence="5 6" key="1">
    <citation type="submission" date="2012-08" db="EMBL/GenBank/DDBJ databases">
        <authorList>
            <person name="Doggett N."/>
            <person name="Teshima H."/>
            <person name="Bruce D."/>
            <person name="Detter J.C."/>
            <person name="Johnson S.L."/>
            <person name="Han C."/>
        </authorList>
    </citation>
    <scope>NUCLEOTIDE SEQUENCE [LARGE SCALE GENOMIC DNA]</scope>
    <source>
        <strain evidence="5 6">HD-771</strain>
    </source>
</reference>
<feature type="domain" description="Phage tail tape measure protein" evidence="4">
    <location>
        <begin position="439"/>
        <end position="634"/>
    </location>
</feature>
<dbReference type="SUPFAM" id="SSF57997">
    <property type="entry name" value="Tropomyosin"/>
    <property type="match status" value="1"/>
</dbReference>
<dbReference type="RefSeq" id="WP_001119325.1">
    <property type="nucleotide sequence ID" value="NC_018500.1"/>
</dbReference>
<dbReference type="Pfam" id="PF10145">
    <property type="entry name" value="PhageMin_Tail"/>
    <property type="match status" value="1"/>
</dbReference>
<dbReference type="PANTHER" id="PTHR47372">
    <property type="entry name" value="DAUER UP-REGULATED-RELATED"/>
    <property type="match status" value="1"/>
</dbReference>
<proteinExistence type="predicted"/>